<dbReference type="RefSeq" id="WP_137092161.1">
    <property type="nucleotide sequence ID" value="NZ_CP028923.1"/>
</dbReference>
<organism evidence="2 3">
    <name type="scientific">Mangrovivirga cuniculi</name>
    <dbReference type="NCBI Taxonomy" id="2715131"/>
    <lineage>
        <taxon>Bacteria</taxon>
        <taxon>Pseudomonadati</taxon>
        <taxon>Bacteroidota</taxon>
        <taxon>Cytophagia</taxon>
        <taxon>Cytophagales</taxon>
        <taxon>Mangrovivirgaceae</taxon>
        <taxon>Mangrovivirga</taxon>
    </lineage>
</organism>
<evidence type="ECO:0000256" key="1">
    <source>
        <dbReference type="SAM" id="Phobius"/>
    </source>
</evidence>
<evidence type="ECO:0000313" key="2">
    <source>
        <dbReference type="EMBL" id="QCK16570.1"/>
    </source>
</evidence>
<feature type="transmembrane region" description="Helical" evidence="1">
    <location>
        <begin position="164"/>
        <end position="183"/>
    </location>
</feature>
<proteinExistence type="predicted"/>
<feature type="transmembrane region" description="Helical" evidence="1">
    <location>
        <begin position="189"/>
        <end position="207"/>
    </location>
</feature>
<dbReference type="InterPro" id="IPR029063">
    <property type="entry name" value="SAM-dependent_MTases_sf"/>
</dbReference>
<protein>
    <recommendedName>
        <fullName evidence="4">Class I SAM-dependent methyltransferase</fullName>
    </recommendedName>
</protein>
<dbReference type="AlphaFoldDB" id="A0A4D7JSV8"/>
<gene>
    <name evidence="2" type="ORF">DCC35_18470</name>
</gene>
<evidence type="ECO:0008006" key="4">
    <source>
        <dbReference type="Google" id="ProtNLM"/>
    </source>
</evidence>
<dbReference type="SUPFAM" id="SSF53335">
    <property type="entry name" value="S-adenosyl-L-methionine-dependent methyltransferases"/>
    <property type="match status" value="1"/>
</dbReference>
<name>A0A4D7JSV8_9BACT</name>
<reference evidence="2 3" key="1">
    <citation type="submission" date="2018-04" db="EMBL/GenBank/DDBJ databases">
        <title>Complete genome uncultured novel isolate.</title>
        <authorList>
            <person name="Merlino G."/>
        </authorList>
    </citation>
    <scope>NUCLEOTIDE SEQUENCE [LARGE SCALE GENOMIC DNA]</scope>
    <source>
        <strain evidence="3">R1DC9</strain>
    </source>
</reference>
<keyword evidence="3" id="KW-1185">Reference proteome</keyword>
<sequence>MKRLHLFEFEDQSWFPGWLRECLTRLINVLHKLVNTEELLTKEIQKLLDQTNYKNIVDLCSGSGGPMPEVYKKLNKDDKISITLTDLYPDKITAGKINSLGSGLYYHKEPIDATQAIELKGVKTMISSFHHMKPMKALEILKISQDKKQPILIYEISDNSFPSFLWWIVIPINIITCLIITPMARPMTWQQLVFTYLIPIIPICFAWDGAVSNARTYTDSDLKLLLSNLPKNNYRWNIFKLGEKQKKIILTGIPLN</sequence>
<evidence type="ECO:0000313" key="3">
    <source>
        <dbReference type="Proteomes" id="UP000298616"/>
    </source>
</evidence>
<keyword evidence="1" id="KW-1133">Transmembrane helix</keyword>
<keyword evidence="1" id="KW-0472">Membrane</keyword>
<keyword evidence="1" id="KW-0812">Transmembrane</keyword>
<dbReference type="KEGG" id="fpf:DCC35_18470"/>
<dbReference type="OrthoDB" id="117053at2"/>
<dbReference type="EMBL" id="CP028923">
    <property type="protein sequence ID" value="QCK16570.1"/>
    <property type="molecule type" value="Genomic_DNA"/>
</dbReference>
<dbReference type="Proteomes" id="UP000298616">
    <property type="component" value="Chromosome"/>
</dbReference>
<accession>A0A4D7JSV8</accession>